<evidence type="ECO:0000256" key="1">
    <source>
        <dbReference type="SAM" id="MobiDB-lite"/>
    </source>
</evidence>
<feature type="region of interest" description="Disordered" evidence="1">
    <location>
        <begin position="69"/>
        <end position="88"/>
    </location>
</feature>
<accession>A0A5C3LKS1</accession>
<feature type="region of interest" description="Disordered" evidence="1">
    <location>
        <begin position="141"/>
        <end position="178"/>
    </location>
</feature>
<reference evidence="2 3" key="1">
    <citation type="journal article" date="2019" name="Nat. Ecol. Evol.">
        <title>Megaphylogeny resolves global patterns of mushroom evolution.</title>
        <authorList>
            <person name="Varga T."/>
            <person name="Krizsan K."/>
            <person name="Foldi C."/>
            <person name="Dima B."/>
            <person name="Sanchez-Garcia M."/>
            <person name="Sanchez-Ramirez S."/>
            <person name="Szollosi G.J."/>
            <person name="Szarkandi J.G."/>
            <person name="Papp V."/>
            <person name="Albert L."/>
            <person name="Andreopoulos W."/>
            <person name="Angelini C."/>
            <person name="Antonin V."/>
            <person name="Barry K.W."/>
            <person name="Bougher N.L."/>
            <person name="Buchanan P."/>
            <person name="Buyck B."/>
            <person name="Bense V."/>
            <person name="Catcheside P."/>
            <person name="Chovatia M."/>
            <person name="Cooper J."/>
            <person name="Damon W."/>
            <person name="Desjardin D."/>
            <person name="Finy P."/>
            <person name="Geml J."/>
            <person name="Haridas S."/>
            <person name="Hughes K."/>
            <person name="Justo A."/>
            <person name="Karasinski D."/>
            <person name="Kautmanova I."/>
            <person name="Kiss B."/>
            <person name="Kocsube S."/>
            <person name="Kotiranta H."/>
            <person name="LaButti K.M."/>
            <person name="Lechner B.E."/>
            <person name="Liimatainen K."/>
            <person name="Lipzen A."/>
            <person name="Lukacs Z."/>
            <person name="Mihaltcheva S."/>
            <person name="Morgado L.N."/>
            <person name="Niskanen T."/>
            <person name="Noordeloos M.E."/>
            <person name="Ohm R.A."/>
            <person name="Ortiz-Santana B."/>
            <person name="Ovrebo C."/>
            <person name="Racz N."/>
            <person name="Riley R."/>
            <person name="Savchenko A."/>
            <person name="Shiryaev A."/>
            <person name="Soop K."/>
            <person name="Spirin V."/>
            <person name="Szebenyi C."/>
            <person name="Tomsovsky M."/>
            <person name="Tulloss R.E."/>
            <person name="Uehling J."/>
            <person name="Grigoriev I.V."/>
            <person name="Vagvolgyi C."/>
            <person name="Papp T."/>
            <person name="Martin F.M."/>
            <person name="Miettinen O."/>
            <person name="Hibbett D.S."/>
            <person name="Nagy L.G."/>
        </authorList>
    </citation>
    <scope>NUCLEOTIDE SEQUENCE [LARGE SCALE GENOMIC DNA]</scope>
    <source>
        <strain evidence="2 3">CBS 166.37</strain>
    </source>
</reference>
<dbReference type="Proteomes" id="UP000308652">
    <property type="component" value="Unassembled WGS sequence"/>
</dbReference>
<feature type="compositionally biased region" description="Low complexity" evidence="1">
    <location>
        <begin position="69"/>
        <end position="79"/>
    </location>
</feature>
<evidence type="ECO:0000313" key="2">
    <source>
        <dbReference type="EMBL" id="TFK33348.1"/>
    </source>
</evidence>
<protein>
    <submittedName>
        <fullName evidence="2">Uncharacterized protein</fullName>
    </submittedName>
</protein>
<proteinExistence type="predicted"/>
<sequence>MTKAHYEAILLALLSPLHNARPRDIDLQLGLSQVLELGDETSYYFRRVVSKNQIQVSMRIDIWKQLQSNKNGSNENGSSTDQSQSLELPTVLTVKDGNIYQRLQGNEKGSGADQSQSLELPTVLIVKNGDIYLRNIDSEIGDKQQGTDDESEIIDEERSSNMKSKAEQNGISLELRKEDPPRDIKVEIIDDEA</sequence>
<feature type="compositionally biased region" description="Basic and acidic residues" evidence="1">
    <location>
        <begin position="156"/>
        <end position="166"/>
    </location>
</feature>
<evidence type="ECO:0000313" key="3">
    <source>
        <dbReference type="Proteomes" id="UP000308652"/>
    </source>
</evidence>
<dbReference type="EMBL" id="ML213650">
    <property type="protein sequence ID" value="TFK33348.1"/>
    <property type="molecule type" value="Genomic_DNA"/>
</dbReference>
<name>A0A5C3LKS1_9AGAR</name>
<organism evidence="2 3">
    <name type="scientific">Crucibulum laeve</name>
    <dbReference type="NCBI Taxonomy" id="68775"/>
    <lineage>
        <taxon>Eukaryota</taxon>
        <taxon>Fungi</taxon>
        <taxon>Dikarya</taxon>
        <taxon>Basidiomycota</taxon>
        <taxon>Agaricomycotina</taxon>
        <taxon>Agaricomycetes</taxon>
        <taxon>Agaricomycetidae</taxon>
        <taxon>Agaricales</taxon>
        <taxon>Agaricineae</taxon>
        <taxon>Nidulariaceae</taxon>
        <taxon>Crucibulum</taxon>
    </lineage>
</organism>
<dbReference type="AlphaFoldDB" id="A0A5C3LKS1"/>
<keyword evidence="3" id="KW-1185">Reference proteome</keyword>
<gene>
    <name evidence="2" type="ORF">BDQ12DRAFT_670360</name>
</gene>